<reference evidence="8 9" key="1">
    <citation type="submission" date="2019-06" db="EMBL/GenBank/DDBJ databases">
        <authorList>
            <person name="Livingstone P."/>
            <person name="Whitworth D."/>
        </authorList>
    </citation>
    <scope>NUCLEOTIDE SEQUENCE [LARGE SCALE GENOMIC DNA]</scope>
    <source>
        <strain evidence="8 9">AM401</strain>
    </source>
</reference>
<dbReference type="InterPro" id="IPR008271">
    <property type="entry name" value="Ser/Thr_kinase_AS"/>
</dbReference>
<comment type="caution">
    <text evidence="8">The sequence shown here is derived from an EMBL/GenBank/DDBJ whole genome shotgun (WGS) entry which is preliminary data.</text>
</comment>
<dbReference type="InterPro" id="IPR017441">
    <property type="entry name" value="Protein_kinase_ATP_BS"/>
</dbReference>
<dbReference type="CDD" id="cd14014">
    <property type="entry name" value="STKc_PknB_like"/>
    <property type="match status" value="1"/>
</dbReference>
<dbReference type="SUPFAM" id="SSF56112">
    <property type="entry name" value="Protein kinase-like (PK-like)"/>
    <property type="match status" value="1"/>
</dbReference>
<dbReference type="RefSeq" id="WP_141641969.1">
    <property type="nucleotide sequence ID" value="NZ_VIFM01000025.1"/>
</dbReference>
<sequence length="953" mass="103782">MQCPTTENLLAFGRGLLRGEEATVVQEHLDGCPTCRVLVAEAVVSVDGDASQPTASPTPPWEPLSPGTSLGRYVVMARIGSGGMGVVYSARDPELDRRVALKILRFDTIQPARLAEAQGRLLREAQATARVVHPNVVAIHDFGRVDERVFLAMEFVEGTTLGARMRAGRMPWREVLGLFLQAGQGLAAAHAAGLVHRDFKPDNVLIDNAGRVRITDFGLVRILDEGVEEPPKSGPALVAPSVPGVSLTQTGALLGTPGYMSPEQARGERPDARSDQFSFCVALLEALYGVRPSARACQMDVTPAERAREVRALQREAGVPDWVHVAVLKGLSPTPGDRHASMEVLLRALRQEPRSRRQKLLMGAAAAVLLMAMGAGVFVSTRPTLCADDPGAFNGVWDAKARESVRTAVFKGNLPFAADTWRVVEQTLDVYARDWMTVSRQACEDTHVHGRQTEAMFERQLLCLDQRRKDASALVAVLTSADAAVLQNAARAVGSLEDIARCSDVRTLTASRPPPKDPEARRKLEALQKDFATVRARLHAGQPKPALELASTLPARAEGLDYPPLQVEMLSVLAQAQAGARDKKAVQTIHKHIQTAQAAGLDWHVADGWVSLLRVASRQEKPDPEDQYASHAAAAVQRLGGDVFLEVTLATNLASFLQAKGKLPEAVAQGLRALELARKRYPPTDPRLATPVLTAGTMLSYAGRFSESAALLREALERYTAHFGPNHPDVAVVLQALAVQETYLDRYQDALGHQRRALDIYTGSHGAESPVVASALHNIANMLRHVGGQEEESVEHYRRAVALREKLLGPGHPQVASSLAGMGQVLRDLGRHDEALALHERALAIREKALGPDSLEAAYDRGLVAETFLSMKQPHKARPLLERSLAVYEEKSFGSDELILADMRFLLARALVGSPQERARSQELAKTTLEVYRRFPKAREKETREVEAWLAAR</sequence>
<dbReference type="Pfam" id="PF13374">
    <property type="entry name" value="TPR_10"/>
    <property type="match status" value="1"/>
</dbReference>
<dbReference type="PROSITE" id="PS50005">
    <property type="entry name" value="TPR"/>
    <property type="match status" value="1"/>
</dbReference>
<organism evidence="8 9">
    <name type="scientific">Myxococcus llanfairpwllgwyngyllgogerychwyrndrobwllllantysiliogogogochensis</name>
    <dbReference type="NCBI Taxonomy" id="2590453"/>
    <lineage>
        <taxon>Bacteria</taxon>
        <taxon>Pseudomonadati</taxon>
        <taxon>Myxococcota</taxon>
        <taxon>Myxococcia</taxon>
        <taxon>Myxococcales</taxon>
        <taxon>Cystobacterineae</taxon>
        <taxon>Myxococcaceae</taxon>
        <taxon>Myxococcus</taxon>
    </lineage>
</organism>
<dbReference type="Gene3D" id="1.10.510.10">
    <property type="entry name" value="Transferase(Phosphotransferase) domain 1"/>
    <property type="match status" value="1"/>
</dbReference>
<dbReference type="EMBL" id="VIFM01000025">
    <property type="protein sequence ID" value="TQF16320.1"/>
    <property type="molecule type" value="Genomic_DNA"/>
</dbReference>
<evidence type="ECO:0000256" key="4">
    <source>
        <dbReference type="ARBA" id="ARBA00022840"/>
    </source>
</evidence>
<dbReference type="PROSITE" id="PS00108">
    <property type="entry name" value="PROTEIN_KINASE_ST"/>
    <property type="match status" value="1"/>
</dbReference>
<dbReference type="InterPro" id="IPR011009">
    <property type="entry name" value="Kinase-like_dom_sf"/>
</dbReference>
<dbReference type="OrthoDB" id="9801841at2"/>
<dbReference type="InterPro" id="IPR011990">
    <property type="entry name" value="TPR-like_helical_dom_sf"/>
</dbReference>
<gene>
    <name evidence="8" type="ORF">FJV41_08730</name>
</gene>
<dbReference type="PANTHER" id="PTHR43289">
    <property type="entry name" value="MITOGEN-ACTIVATED PROTEIN KINASE KINASE KINASE 20-RELATED"/>
    <property type="match status" value="1"/>
</dbReference>
<evidence type="ECO:0000256" key="6">
    <source>
        <dbReference type="PROSITE-ProRule" id="PRU10141"/>
    </source>
</evidence>
<evidence type="ECO:0000256" key="3">
    <source>
        <dbReference type="ARBA" id="ARBA00022777"/>
    </source>
</evidence>
<keyword evidence="3" id="KW-0418">Kinase</keyword>
<dbReference type="Proteomes" id="UP000315369">
    <property type="component" value="Unassembled WGS sequence"/>
</dbReference>
<dbReference type="GO" id="GO:0005524">
    <property type="term" value="F:ATP binding"/>
    <property type="evidence" value="ECO:0007669"/>
    <property type="project" value="UniProtKB-UniRule"/>
</dbReference>
<feature type="binding site" evidence="6">
    <location>
        <position position="102"/>
    </location>
    <ligand>
        <name>ATP</name>
        <dbReference type="ChEBI" id="CHEBI:30616"/>
    </ligand>
</feature>
<dbReference type="InterPro" id="IPR027383">
    <property type="entry name" value="Znf_put"/>
</dbReference>
<feature type="repeat" description="TPR" evidence="5">
    <location>
        <begin position="816"/>
        <end position="849"/>
    </location>
</feature>
<dbReference type="Pfam" id="PF13490">
    <property type="entry name" value="zf-HC2"/>
    <property type="match status" value="1"/>
</dbReference>
<dbReference type="PANTHER" id="PTHR43289:SF6">
    <property type="entry name" value="SERINE_THREONINE-PROTEIN KINASE NEKL-3"/>
    <property type="match status" value="1"/>
</dbReference>
<dbReference type="Pfam" id="PF00069">
    <property type="entry name" value="Pkinase"/>
    <property type="match status" value="1"/>
</dbReference>
<dbReference type="SUPFAM" id="SSF48452">
    <property type="entry name" value="TPR-like"/>
    <property type="match status" value="2"/>
</dbReference>
<dbReference type="SMART" id="SM00028">
    <property type="entry name" value="TPR"/>
    <property type="match status" value="6"/>
</dbReference>
<evidence type="ECO:0000259" key="7">
    <source>
        <dbReference type="PROSITE" id="PS50011"/>
    </source>
</evidence>
<dbReference type="InterPro" id="IPR000719">
    <property type="entry name" value="Prot_kinase_dom"/>
</dbReference>
<dbReference type="Gene3D" id="3.30.200.20">
    <property type="entry name" value="Phosphorylase Kinase, domain 1"/>
    <property type="match status" value="1"/>
</dbReference>
<name>A0A540X505_9BACT</name>
<dbReference type="AlphaFoldDB" id="A0A540X505"/>
<dbReference type="Pfam" id="PF13424">
    <property type="entry name" value="TPR_12"/>
    <property type="match status" value="2"/>
</dbReference>
<dbReference type="GO" id="GO:0004674">
    <property type="term" value="F:protein serine/threonine kinase activity"/>
    <property type="evidence" value="ECO:0007669"/>
    <property type="project" value="TreeGrafter"/>
</dbReference>
<protein>
    <submittedName>
        <fullName evidence="8">Tetratricopeptide repeat protein</fullName>
    </submittedName>
</protein>
<keyword evidence="4 6" id="KW-0067">ATP-binding</keyword>
<evidence type="ECO:0000256" key="2">
    <source>
        <dbReference type="ARBA" id="ARBA00022741"/>
    </source>
</evidence>
<evidence type="ECO:0000313" key="9">
    <source>
        <dbReference type="Proteomes" id="UP000315369"/>
    </source>
</evidence>
<keyword evidence="9" id="KW-1185">Reference proteome</keyword>
<evidence type="ECO:0000313" key="8">
    <source>
        <dbReference type="EMBL" id="TQF16320.1"/>
    </source>
</evidence>
<dbReference type="PROSITE" id="PS00107">
    <property type="entry name" value="PROTEIN_KINASE_ATP"/>
    <property type="match status" value="1"/>
</dbReference>
<keyword evidence="1" id="KW-0808">Transferase</keyword>
<proteinExistence type="predicted"/>
<feature type="domain" description="Protein kinase" evidence="7">
    <location>
        <begin position="73"/>
        <end position="361"/>
    </location>
</feature>
<dbReference type="PROSITE" id="PS50011">
    <property type="entry name" value="PROTEIN_KINASE_DOM"/>
    <property type="match status" value="1"/>
</dbReference>
<evidence type="ECO:0000256" key="1">
    <source>
        <dbReference type="ARBA" id="ARBA00022679"/>
    </source>
</evidence>
<keyword evidence="5" id="KW-0802">TPR repeat</keyword>
<evidence type="ECO:0000256" key="5">
    <source>
        <dbReference type="PROSITE-ProRule" id="PRU00339"/>
    </source>
</evidence>
<dbReference type="Gene3D" id="1.25.40.10">
    <property type="entry name" value="Tetratricopeptide repeat domain"/>
    <property type="match status" value="2"/>
</dbReference>
<keyword evidence="2 6" id="KW-0547">Nucleotide-binding</keyword>
<accession>A0A540X505</accession>
<dbReference type="InterPro" id="IPR019734">
    <property type="entry name" value="TPR_rpt"/>
</dbReference>